<sequence>MLSERETRTLAVKVEGVAEKAKGAGGKGIPGREESGIVGHDDGPFGVTA</sequence>
<accession>A0ABQ6G3M0</accession>
<reference evidence="2 3" key="1">
    <citation type="submission" date="2023-02" db="EMBL/GenBank/DDBJ databases">
        <title>Dictyobacter halimunensis sp. nov., a new member of the class Ktedonobacteria from forest soil in a geothermal area.</title>
        <authorList>
            <person name="Rachmania M.K."/>
            <person name="Ningsih F."/>
            <person name="Sakai Y."/>
            <person name="Yabe S."/>
            <person name="Yokota A."/>
            <person name="Sjamsuridzal W."/>
        </authorList>
    </citation>
    <scope>NUCLEOTIDE SEQUENCE [LARGE SCALE GENOMIC DNA]</scope>
    <source>
        <strain evidence="2 3">S3.2.2.5</strain>
    </source>
</reference>
<proteinExistence type="predicted"/>
<evidence type="ECO:0000256" key="1">
    <source>
        <dbReference type="SAM" id="MobiDB-lite"/>
    </source>
</evidence>
<dbReference type="EMBL" id="BSRI01000002">
    <property type="protein sequence ID" value="GLV61120.1"/>
    <property type="molecule type" value="Genomic_DNA"/>
</dbReference>
<protein>
    <submittedName>
        <fullName evidence="2">Uncharacterized protein</fullName>
    </submittedName>
</protein>
<organism evidence="2 3">
    <name type="scientific">Dictyobacter halimunensis</name>
    <dbReference type="NCBI Taxonomy" id="3026934"/>
    <lineage>
        <taxon>Bacteria</taxon>
        <taxon>Bacillati</taxon>
        <taxon>Chloroflexota</taxon>
        <taxon>Ktedonobacteria</taxon>
        <taxon>Ktedonobacterales</taxon>
        <taxon>Dictyobacteraceae</taxon>
        <taxon>Dictyobacter</taxon>
    </lineage>
</organism>
<keyword evidence="3" id="KW-1185">Reference proteome</keyword>
<comment type="caution">
    <text evidence="2">The sequence shown here is derived from an EMBL/GenBank/DDBJ whole genome shotgun (WGS) entry which is preliminary data.</text>
</comment>
<evidence type="ECO:0000313" key="3">
    <source>
        <dbReference type="Proteomes" id="UP001344906"/>
    </source>
</evidence>
<dbReference type="Proteomes" id="UP001344906">
    <property type="component" value="Unassembled WGS sequence"/>
</dbReference>
<feature type="compositionally biased region" description="Basic and acidic residues" evidence="1">
    <location>
        <begin position="30"/>
        <end position="43"/>
    </location>
</feature>
<feature type="region of interest" description="Disordered" evidence="1">
    <location>
        <begin position="19"/>
        <end position="49"/>
    </location>
</feature>
<evidence type="ECO:0000313" key="2">
    <source>
        <dbReference type="EMBL" id="GLV61120.1"/>
    </source>
</evidence>
<gene>
    <name evidence="2" type="ORF">KDH_79370</name>
</gene>
<name>A0ABQ6G3M0_9CHLR</name>